<feature type="non-terminal residue" evidence="1">
    <location>
        <position position="218"/>
    </location>
</feature>
<dbReference type="Proteomes" id="UP001140091">
    <property type="component" value="Unassembled WGS sequence"/>
</dbReference>
<reference evidence="1" key="1">
    <citation type="submission" date="2022-06" db="EMBL/GenBank/DDBJ databases">
        <title>Genome Sequence of Candolleomyces eurysporus.</title>
        <authorList>
            <person name="Buettner E."/>
        </authorList>
    </citation>
    <scope>NUCLEOTIDE SEQUENCE</scope>
    <source>
        <strain evidence="1">VTCC 930004</strain>
    </source>
</reference>
<organism evidence="1 2">
    <name type="scientific">Candolleomyces eurysporus</name>
    <dbReference type="NCBI Taxonomy" id="2828524"/>
    <lineage>
        <taxon>Eukaryota</taxon>
        <taxon>Fungi</taxon>
        <taxon>Dikarya</taxon>
        <taxon>Basidiomycota</taxon>
        <taxon>Agaricomycotina</taxon>
        <taxon>Agaricomycetes</taxon>
        <taxon>Agaricomycetidae</taxon>
        <taxon>Agaricales</taxon>
        <taxon>Agaricineae</taxon>
        <taxon>Psathyrellaceae</taxon>
        <taxon>Candolleomyces</taxon>
    </lineage>
</organism>
<keyword evidence="2" id="KW-1185">Reference proteome</keyword>
<protein>
    <submittedName>
        <fullName evidence="1">Uncharacterized protein</fullName>
    </submittedName>
</protein>
<dbReference type="AlphaFoldDB" id="A0A9W8JI13"/>
<accession>A0A9W8JI13</accession>
<gene>
    <name evidence="1" type="ORF">H1R20_g3088</name>
</gene>
<evidence type="ECO:0000313" key="2">
    <source>
        <dbReference type="Proteomes" id="UP001140091"/>
    </source>
</evidence>
<dbReference type="OrthoDB" id="3261594at2759"/>
<proteinExistence type="predicted"/>
<name>A0A9W8JI13_9AGAR</name>
<evidence type="ECO:0000313" key="1">
    <source>
        <dbReference type="EMBL" id="KAJ2934003.1"/>
    </source>
</evidence>
<sequence length="218" mass="24732">MDSFIKHIQEATLDDDKLTAATLKALTSESVYSRFKQTINIELANKYPHGLLSLYKVQALVEKITGVVAVQDNMCMNLCHAFTGNWATLGKCTICDAPCYNAKALQVNKKIPQQQMCTIPLGPQIQAIWQSKPGSEALKYWSQKVEQILRNIQEDSDLAYDDVFCGKDFLELHQHHNITKDDIVGFSINGAQLYQDKKSNAWIAIWIIYDYDPATHYK</sequence>
<dbReference type="EMBL" id="JANBPK010000728">
    <property type="protein sequence ID" value="KAJ2934003.1"/>
    <property type="molecule type" value="Genomic_DNA"/>
</dbReference>
<comment type="caution">
    <text evidence="1">The sequence shown here is derived from an EMBL/GenBank/DDBJ whole genome shotgun (WGS) entry which is preliminary data.</text>
</comment>